<dbReference type="GO" id="GO:0005248">
    <property type="term" value="F:voltage-gated sodium channel activity"/>
    <property type="evidence" value="ECO:0007669"/>
    <property type="project" value="TreeGrafter"/>
</dbReference>
<feature type="transmembrane region" description="Helical" evidence="8">
    <location>
        <begin position="118"/>
        <end position="138"/>
    </location>
</feature>
<protein>
    <recommendedName>
        <fullName evidence="9">EF-hand domain-containing protein</fullName>
    </recommendedName>
</protein>
<dbReference type="EMBL" id="BRXZ01001042">
    <property type="protein sequence ID" value="GMH60596.1"/>
    <property type="molecule type" value="Genomic_DNA"/>
</dbReference>
<dbReference type="PANTHER" id="PTHR10037:SF62">
    <property type="entry name" value="SODIUM CHANNEL PROTEIN 60E"/>
    <property type="match status" value="1"/>
</dbReference>
<sequence>MAAAQIAPEVQTEVNNAVSGGEWPPKLVDVALLVFPQTGPTRAWCIKTIAPDTWFDKFILFLIIANSITMGMTDYSVVEADSNSPSGGMKDGYKIGSDFTTTTESGVNKFIESVELPFLILFTIEMITKMIALGFWGAPNTYVRDAWNKLDLLVVFVGWVTVVLDSIDPELLPINLGVLRAFRVLRPPRSISRLPGLRRVISSLVNSAQGLLDLIILVTFALLIFSILGMQLFQGKMHSRCRLTPFPVRLDPTCTSNATNNFRNLDCWSAYIDTVTRDPELWRCVDPSGNPITTLDDDIKDKSSSPWATPTECIWPEDEDDTTLCADEGSMQKHTCAVDSNKNMTCGSNFDPYGNPRFVDELFPYGFKRMKSGTWSEDVNWGITQFDNIGQAFVTIFQAVSEEGWTDIMYACMDVDGTVSSLIVFVLLIFCGSFFLMNLFLAAIGIEEEEEEEEGGGDGGEGGDGENEEGEKEGTTPKIKEMGALEGFVEHKYFGHFITACILINTITLSMDTFPEPENMKDVEVVNMILTYVFIAEMALKIPALGPSKYASDPFNLFDAFIVTVSIVEIVMAAGSDDEDSGPSGMSALRTFRLFRIFKLAKNWHDMQILLCAMVRTVFDIANFAVLLGLFIYIMALVGMQFFANEMHFDPDTGEKLAFDDAAFNTQDVMENIPRNHFDNLMWSLTTIFQFLSGENWNSIMYDCFRAIGWGGVIYNFVIFVIGAMIVMNLFLAILLANFEGNDDLIKVDASADLKKKQKYDEYDVINPNTKALCCLDFENPIRSVCTILSENIYFDNIIIFLILFSSCTLALDNPLDQPSSILQTLDVILTVIFGIEALMKIIALGFWWHKGSYLRDGWNVLDFFIVVISFLALANVGPGKALRAMRTVRVLRPLRMVNRMPELQLVVNALMNSVPAVGNVLLICFLFFLIFAILGVNLFKGKLYACGGDASYDDDACPLSDGLCELVLNPVPWNTMDISLFDSDSACYTEIQGGSTLVPTSKAICDCGDPAAWAKVLPRSFDDVGDALFLLYELSTTEGWVDYMYATIDSEGVDMQPRRYGLDANGNVSFESKAGTGMIILFYVMFIVVGAFFVINLFVGVVIDNFNSLKEANDGQALFMTEEQKEWSNTQKLIMKLKPKVKYDPPTSPMRKTAHDILNVTNPCSFDAFIMGCILANSAIMAMEYHGMSDGYRATLFWINVVFAIIFTIELVVKVMALGWRRYIMDSWNKFDCIIVFGTNVGLLLFFAAGIEVGSIASVVRMCRIGRIFRLINSAKSLNHYFTTIMVSLPSLYNIGLLLFLLFFIYAVMAVQIFSKVAFGDDYNNRANFRNFGNSFVTLFRFSTGENWNGFMHSMTINTECHDDPPFPINSNWCFNDPDLAPCDVLIDPLNMTDAELEQLGDASCCIPLYGCASDGWAMFFFYSFTLLVTFVMLNLFLGVILEAFEDNEVGDSLSPGELDLFCEDWCQFDKDGTGFIKVKDLLGFYQILDKPMGFGEDYEASQDELYMRLDECGIMKIAVEQTDEPIISIHDVASALAKRVVAEKTGTAKLEIGEETNARDADYARYAHKVTVREVLKPKFSMTASTREINAKARMADFAGEHEEEKEEVKEEGGEEKVKKEEMVKEEMIKEEVKEELKEEVKGGVKEEEVKEENDTEGGEDAAKD</sequence>
<keyword evidence="6" id="KW-0109">Calcium transport</keyword>
<keyword evidence="6" id="KW-0407">Ion channel</keyword>
<proteinExistence type="inferred from homology"/>
<evidence type="ECO:0000256" key="4">
    <source>
        <dbReference type="ARBA" id="ARBA00023136"/>
    </source>
</evidence>
<dbReference type="PROSITE" id="PS50222">
    <property type="entry name" value="EF_HAND_2"/>
    <property type="match status" value="1"/>
</dbReference>
<evidence type="ECO:0000256" key="8">
    <source>
        <dbReference type="SAM" id="Phobius"/>
    </source>
</evidence>
<feature type="transmembrane region" description="Helical" evidence="8">
    <location>
        <begin position="422"/>
        <end position="446"/>
    </location>
</feature>
<feature type="region of interest" description="Disordered" evidence="7">
    <location>
        <begin position="450"/>
        <end position="477"/>
    </location>
</feature>
<keyword evidence="6" id="KW-0107">Calcium channel</keyword>
<dbReference type="GO" id="GO:0005245">
    <property type="term" value="F:voltage-gated calcium channel activity"/>
    <property type="evidence" value="ECO:0007669"/>
    <property type="project" value="InterPro"/>
</dbReference>
<evidence type="ECO:0000256" key="1">
    <source>
        <dbReference type="ARBA" id="ARBA00004141"/>
    </source>
</evidence>
<keyword evidence="6" id="KW-0851">Voltage-gated channel</keyword>
<dbReference type="FunFam" id="1.20.120.350:FF:000095">
    <property type="entry name" value="Voltage-gated Ca2+ channel, alpha subunit"/>
    <property type="match status" value="1"/>
</dbReference>
<feature type="transmembrane region" description="Helical" evidence="8">
    <location>
        <begin position="58"/>
        <end position="78"/>
    </location>
</feature>
<name>A0A9W6ZZ49_9STRA</name>
<evidence type="ECO:0000313" key="10">
    <source>
        <dbReference type="EMBL" id="GMH60596.1"/>
    </source>
</evidence>
<feature type="transmembrane region" description="Helical" evidence="8">
    <location>
        <begin position="1241"/>
        <end position="1261"/>
    </location>
</feature>
<feature type="transmembrane region" description="Helical" evidence="8">
    <location>
        <begin position="214"/>
        <end position="233"/>
    </location>
</feature>
<evidence type="ECO:0000256" key="6">
    <source>
        <dbReference type="RuleBase" id="RU003808"/>
    </source>
</evidence>
<keyword evidence="11" id="KW-1185">Reference proteome</keyword>
<evidence type="ECO:0000256" key="7">
    <source>
        <dbReference type="SAM" id="MobiDB-lite"/>
    </source>
</evidence>
<feature type="compositionally biased region" description="Acidic residues" evidence="7">
    <location>
        <begin position="1652"/>
        <end position="1667"/>
    </location>
</feature>
<dbReference type="InterPro" id="IPR002077">
    <property type="entry name" value="VDCCAlpha1"/>
</dbReference>
<comment type="similarity">
    <text evidence="6">Belongs to the calcium channel alpha-1 subunit (TC 1.A.1.11) family.</text>
</comment>
<feature type="transmembrane region" description="Helical" evidence="8">
    <location>
        <begin position="1421"/>
        <end position="1443"/>
    </location>
</feature>
<keyword evidence="6" id="KW-0406">Ion transport</keyword>
<evidence type="ECO:0000256" key="2">
    <source>
        <dbReference type="ARBA" id="ARBA00022692"/>
    </source>
</evidence>
<evidence type="ECO:0000259" key="9">
    <source>
        <dbReference type="PROSITE" id="PS50222"/>
    </source>
</evidence>
<dbReference type="Gene3D" id="1.10.287.70">
    <property type="match status" value="5"/>
</dbReference>
<dbReference type="Pfam" id="PF00520">
    <property type="entry name" value="Ion_trans"/>
    <property type="match status" value="4"/>
</dbReference>
<feature type="transmembrane region" description="Helical" evidence="8">
    <location>
        <begin position="1081"/>
        <end position="1104"/>
    </location>
</feature>
<gene>
    <name evidence="10" type="ORF">TrRE_jg12573</name>
</gene>
<feature type="transmembrane region" description="Helical" evidence="8">
    <location>
        <begin position="493"/>
        <end position="513"/>
    </location>
</feature>
<comment type="subcellular location">
    <subcellularLocation>
        <location evidence="1 6">Membrane</location>
        <topology evidence="1 6">Multi-pass membrane protein</topology>
    </subcellularLocation>
</comment>
<dbReference type="Proteomes" id="UP001165082">
    <property type="component" value="Unassembled WGS sequence"/>
</dbReference>
<evidence type="ECO:0000256" key="5">
    <source>
        <dbReference type="PIRSR" id="PIRSR602077-1"/>
    </source>
</evidence>
<feature type="transmembrane region" description="Helical" evidence="8">
    <location>
        <begin position="828"/>
        <end position="849"/>
    </location>
</feature>
<keyword evidence="3 8" id="KW-1133">Transmembrane helix</keyword>
<dbReference type="Gene3D" id="1.10.238.10">
    <property type="entry name" value="EF-hand"/>
    <property type="match status" value="1"/>
</dbReference>
<feature type="transmembrane region" description="Helical" evidence="8">
    <location>
        <begin position="921"/>
        <end position="940"/>
    </location>
</feature>
<dbReference type="PANTHER" id="PTHR10037">
    <property type="entry name" value="VOLTAGE-GATED CATION CHANNEL CALCIUM AND SODIUM"/>
    <property type="match status" value="1"/>
</dbReference>
<comment type="caution">
    <text evidence="10">The sequence shown here is derived from an EMBL/GenBank/DDBJ whole genome shotgun (WGS) entry which is preliminary data.</text>
</comment>
<reference evidence="10" key="1">
    <citation type="submission" date="2022-07" db="EMBL/GenBank/DDBJ databases">
        <title>Genome analysis of Parmales, a sister group of diatoms, reveals the evolutionary specialization of diatoms from phago-mixotrophs to photoautotrophs.</title>
        <authorList>
            <person name="Ban H."/>
            <person name="Sato S."/>
            <person name="Yoshikawa S."/>
            <person name="Kazumasa Y."/>
            <person name="Nakamura Y."/>
            <person name="Ichinomiya M."/>
            <person name="Saitoh K."/>
            <person name="Sato N."/>
            <person name="Blanc-Mathieu R."/>
            <person name="Endo H."/>
            <person name="Kuwata A."/>
            <person name="Ogata H."/>
        </authorList>
    </citation>
    <scope>NUCLEOTIDE SEQUENCE</scope>
</reference>
<feature type="transmembrane region" description="Helical" evidence="8">
    <location>
        <begin position="150"/>
        <end position="167"/>
    </location>
</feature>
<feature type="binding site" evidence="5">
    <location>
        <position position="1039"/>
    </location>
    <ligand>
        <name>Ca(2+)</name>
        <dbReference type="ChEBI" id="CHEBI:29108"/>
    </ligand>
</feature>
<dbReference type="InterPro" id="IPR043203">
    <property type="entry name" value="VGCC_Ca_Na"/>
</dbReference>
<dbReference type="InterPro" id="IPR005821">
    <property type="entry name" value="Ion_trans_dom"/>
</dbReference>
<dbReference type="InterPro" id="IPR027359">
    <property type="entry name" value="Volt_channel_dom_sf"/>
</dbReference>
<feature type="compositionally biased region" description="Acidic residues" evidence="7">
    <location>
        <begin position="450"/>
        <end position="471"/>
    </location>
</feature>
<feature type="transmembrane region" description="Helical" evidence="8">
    <location>
        <begin position="1198"/>
        <end position="1221"/>
    </location>
</feature>
<dbReference type="GO" id="GO:0005509">
    <property type="term" value="F:calcium ion binding"/>
    <property type="evidence" value="ECO:0007669"/>
    <property type="project" value="InterPro"/>
</dbReference>
<feature type="region of interest" description="Disordered" evidence="7">
    <location>
        <begin position="1602"/>
        <end position="1667"/>
    </location>
</feature>
<feature type="compositionally biased region" description="Basic and acidic residues" evidence="7">
    <location>
        <begin position="1602"/>
        <end position="1651"/>
    </location>
</feature>
<dbReference type="GO" id="GO:0005891">
    <property type="term" value="C:voltage-gated calcium channel complex"/>
    <property type="evidence" value="ECO:0007669"/>
    <property type="project" value="InterPro"/>
</dbReference>
<dbReference type="OrthoDB" id="431720at2759"/>
<feature type="transmembrane region" description="Helical" evidence="8">
    <location>
        <begin position="793"/>
        <end position="812"/>
    </location>
</feature>
<dbReference type="FunFam" id="1.20.120.350:FF:000068">
    <property type="entry name" value="Sodium channel protein"/>
    <property type="match status" value="1"/>
</dbReference>
<evidence type="ECO:0000313" key="11">
    <source>
        <dbReference type="Proteomes" id="UP001165082"/>
    </source>
</evidence>
<feature type="transmembrane region" description="Helical" evidence="8">
    <location>
        <begin position="713"/>
        <end position="737"/>
    </location>
</feature>
<keyword evidence="2 8" id="KW-0812">Transmembrane</keyword>
<dbReference type="SUPFAM" id="SSF81324">
    <property type="entry name" value="Voltage-gated potassium channels"/>
    <property type="match status" value="4"/>
</dbReference>
<keyword evidence="5 6" id="KW-0106">Calcium</keyword>
<evidence type="ECO:0000256" key="3">
    <source>
        <dbReference type="ARBA" id="ARBA00022989"/>
    </source>
</evidence>
<dbReference type="PRINTS" id="PR00167">
    <property type="entry name" value="CACHANNEL"/>
</dbReference>
<keyword evidence="5" id="KW-0479">Metal-binding</keyword>
<dbReference type="Gene3D" id="1.20.120.350">
    <property type="entry name" value="Voltage-gated potassium channels. Chain C"/>
    <property type="match status" value="4"/>
</dbReference>
<feature type="transmembrane region" description="Helical" evidence="8">
    <location>
        <begin position="624"/>
        <end position="644"/>
    </location>
</feature>
<keyword evidence="4 8" id="KW-0472">Membrane</keyword>
<feature type="domain" description="EF-hand" evidence="9">
    <location>
        <begin position="1458"/>
        <end position="1493"/>
    </location>
</feature>
<feature type="transmembrane region" description="Helical" evidence="8">
    <location>
        <begin position="861"/>
        <end position="878"/>
    </location>
</feature>
<organism evidence="10 11">
    <name type="scientific">Triparma retinervis</name>
    <dbReference type="NCBI Taxonomy" id="2557542"/>
    <lineage>
        <taxon>Eukaryota</taxon>
        <taxon>Sar</taxon>
        <taxon>Stramenopiles</taxon>
        <taxon>Ochrophyta</taxon>
        <taxon>Bolidophyceae</taxon>
        <taxon>Parmales</taxon>
        <taxon>Triparmaceae</taxon>
        <taxon>Triparma</taxon>
    </lineage>
</organism>
<dbReference type="InterPro" id="IPR002048">
    <property type="entry name" value="EF_hand_dom"/>
</dbReference>
<accession>A0A9W6ZZ49</accession>
<dbReference type="GO" id="GO:0001518">
    <property type="term" value="C:voltage-gated sodium channel complex"/>
    <property type="evidence" value="ECO:0007669"/>
    <property type="project" value="TreeGrafter"/>
</dbReference>
<feature type="transmembrane region" description="Helical" evidence="8">
    <location>
        <begin position="1282"/>
        <end position="1315"/>
    </location>
</feature>
<keyword evidence="6" id="KW-0813">Transport</keyword>